<reference evidence="8 9" key="1">
    <citation type="journal article" date="2019" name="Int. J. Syst. Evol. Microbiol.">
        <title>The Global Catalogue of Microorganisms (GCM) 10K type strain sequencing project: providing services to taxonomists for standard genome sequencing and annotation.</title>
        <authorList>
            <consortium name="The Broad Institute Genomics Platform"/>
            <consortium name="The Broad Institute Genome Sequencing Center for Infectious Disease"/>
            <person name="Wu L."/>
            <person name="Ma J."/>
        </authorList>
    </citation>
    <scope>NUCLEOTIDE SEQUENCE [LARGE SCALE GENOMIC DNA]</scope>
    <source>
        <strain evidence="8 9">JCM 14319</strain>
    </source>
</reference>
<dbReference type="InterPro" id="IPR014036">
    <property type="entry name" value="DeoR-like_C"/>
</dbReference>
<keyword evidence="9" id="KW-1185">Reference proteome</keyword>
<dbReference type="InterPro" id="IPR001034">
    <property type="entry name" value="DeoR_HTH"/>
</dbReference>
<dbReference type="PANTHER" id="PTHR30363:SF4">
    <property type="entry name" value="GLYCEROL-3-PHOSPHATE REGULON REPRESSOR"/>
    <property type="match status" value="1"/>
</dbReference>
<evidence type="ECO:0000256" key="3">
    <source>
        <dbReference type="ARBA" id="ARBA00023015"/>
    </source>
</evidence>
<comment type="caution">
    <text evidence="8">The sequence shown here is derived from an EMBL/GenBank/DDBJ whole genome shotgun (WGS) entry which is preliminary data.</text>
</comment>
<evidence type="ECO:0000313" key="8">
    <source>
        <dbReference type="EMBL" id="GAA1753075.1"/>
    </source>
</evidence>
<dbReference type="Pfam" id="PF00455">
    <property type="entry name" value="DeoRC"/>
    <property type="match status" value="1"/>
</dbReference>
<evidence type="ECO:0000313" key="9">
    <source>
        <dbReference type="Proteomes" id="UP001500506"/>
    </source>
</evidence>
<dbReference type="SUPFAM" id="SSF46785">
    <property type="entry name" value="Winged helix' DNA-binding domain"/>
    <property type="match status" value="1"/>
</dbReference>
<organism evidence="8 9">
    <name type="scientific">Agromyces humatus</name>
    <dbReference type="NCBI Taxonomy" id="279573"/>
    <lineage>
        <taxon>Bacteria</taxon>
        <taxon>Bacillati</taxon>
        <taxon>Actinomycetota</taxon>
        <taxon>Actinomycetes</taxon>
        <taxon>Micrococcales</taxon>
        <taxon>Microbacteriaceae</taxon>
        <taxon>Agromyces</taxon>
    </lineage>
</organism>
<evidence type="ECO:0000256" key="2">
    <source>
        <dbReference type="ARBA" id="ARBA00022491"/>
    </source>
</evidence>
<protein>
    <recommendedName>
        <fullName evidence="1">Lactose phosphotransferase system repressor</fullName>
    </recommendedName>
</protein>
<dbReference type="GO" id="GO:0003677">
    <property type="term" value="F:DNA binding"/>
    <property type="evidence" value="ECO:0007669"/>
    <property type="project" value="UniProtKB-KW"/>
</dbReference>
<dbReference type="PROSITE" id="PS51000">
    <property type="entry name" value="HTH_DEOR_2"/>
    <property type="match status" value="1"/>
</dbReference>
<evidence type="ECO:0000256" key="1">
    <source>
        <dbReference type="ARBA" id="ARBA00021390"/>
    </source>
</evidence>
<dbReference type="InterPro" id="IPR050313">
    <property type="entry name" value="Carb_Metab_HTH_regulators"/>
</dbReference>
<keyword evidence="5" id="KW-0804">Transcription</keyword>
<dbReference type="SMART" id="SM00420">
    <property type="entry name" value="HTH_DEOR"/>
    <property type="match status" value="1"/>
</dbReference>
<dbReference type="Gene3D" id="1.10.10.10">
    <property type="entry name" value="Winged helix-like DNA-binding domain superfamily/Winged helix DNA-binding domain"/>
    <property type="match status" value="1"/>
</dbReference>
<dbReference type="SUPFAM" id="SSF100950">
    <property type="entry name" value="NagB/RpiA/CoA transferase-like"/>
    <property type="match status" value="1"/>
</dbReference>
<comment type="function">
    <text evidence="6">Repressor of the lactose catabolism operon. Galactose-6-phosphate is the inducer.</text>
</comment>
<dbReference type="Gene3D" id="3.40.50.1360">
    <property type="match status" value="1"/>
</dbReference>
<dbReference type="InterPro" id="IPR036390">
    <property type="entry name" value="WH_DNA-bd_sf"/>
</dbReference>
<evidence type="ECO:0000256" key="6">
    <source>
        <dbReference type="ARBA" id="ARBA00024937"/>
    </source>
</evidence>
<keyword evidence="3" id="KW-0805">Transcription regulation</keyword>
<dbReference type="InterPro" id="IPR037171">
    <property type="entry name" value="NagB/RpiA_transferase-like"/>
</dbReference>
<proteinExistence type="predicted"/>
<dbReference type="SMART" id="SM01134">
    <property type="entry name" value="DeoRC"/>
    <property type="match status" value="1"/>
</dbReference>
<dbReference type="PRINTS" id="PR00037">
    <property type="entry name" value="HTHLACR"/>
</dbReference>
<keyword evidence="4 8" id="KW-0238">DNA-binding</keyword>
<dbReference type="InterPro" id="IPR036388">
    <property type="entry name" value="WH-like_DNA-bd_sf"/>
</dbReference>
<dbReference type="PROSITE" id="PS00894">
    <property type="entry name" value="HTH_DEOR_1"/>
    <property type="match status" value="1"/>
</dbReference>
<dbReference type="Proteomes" id="UP001500506">
    <property type="component" value="Unassembled WGS sequence"/>
</dbReference>
<evidence type="ECO:0000256" key="4">
    <source>
        <dbReference type="ARBA" id="ARBA00023125"/>
    </source>
</evidence>
<accession>A0ABN2KCP5</accession>
<keyword evidence="2" id="KW-0678">Repressor</keyword>
<dbReference type="Pfam" id="PF08220">
    <property type="entry name" value="HTH_DeoR"/>
    <property type="match status" value="1"/>
</dbReference>
<gene>
    <name evidence="8" type="ORF">GCM10009747_08560</name>
</gene>
<name>A0ABN2KCP5_9MICO</name>
<dbReference type="PANTHER" id="PTHR30363">
    <property type="entry name" value="HTH-TYPE TRANSCRIPTIONAL REGULATOR SRLR-RELATED"/>
    <property type="match status" value="1"/>
</dbReference>
<sequence length="273" mass="28457">MALADREGRMYATERHQHIADTIDRVGRVSVAGLARDFGVTTETIRRDLDALEQLGRLRRVHGGAVPAGQSALAETSLDERLVRDAAQKDTIARAALALIPPTFRGSVLLDSGSTTGRLAELLAAWAPDENGAVLDISTNSIPLAARLHAVANPHLRLRSLGGAVRGITGAAVGPTTIAQLSEIRPDLAFVGANGVSAEFGLSTPDETEAAAKAAMVHAARRVVVLADSSKLDAESLVRFACLDEIDTLITDAAPAPDLAASLSDADVQVVLA</sequence>
<evidence type="ECO:0000256" key="5">
    <source>
        <dbReference type="ARBA" id="ARBA00023163"/>
    </source>
</evidence>
<feature type="domain" description="HTH deoR-type" evidence="7">
    <location>
        <begin position="12"/>
        <end position="67"/>
    </location>
</feature>
<dbReference type="InterPro" id="IPR018356">
    <property type="entry name" value="Tscrpt_reg_HTH_DeoR_CS"/>
</dbReference>
<evidence type="ECO:0000259" key="7">
    <source>
        <dbReference type="PROSITE" id="PS51000"/>
    </source>
</evidence>
<dbReference type="EMBL" id="BAAANH010000001">
    <property type="protein sequence ID" value="GAA1753075.1"/>
    <property type="molecule type" value="Genomic_DNA"/>
</dbReference>